<evidence type="ECO:0000256" key="1">
    <source>
        <dbReference type="SAM" id="MobiDB-lite"/>
    </source>
</evidence>
<protein>
    <submittedName>
        <fullName evidence="2">Uncharacterized protein</fullName>
    </submittedName>
</protein>
<evidence type="ECO:0000313" key="2">
    <source>
        <dbReference type="EMBL" id="CAL1676179.1"/>
    </source>
</evidence>
<feature type="region of interest" description="Disordered" evidence="1">
    <location>
        <begin position="27"/>
        <end position="53"/>
    </location>
</feature>
<dbReference type="AlphaFoldDB" id="A0AAV2N8S7"/>
<proteinExistence type="predicted"/>
<name>A0AAV2N8S7_9HYME</name>
<dbReference type="EMBL" id="OZ034834">
    <property type="protein sequence ID" value="CAL1676179.1"/>
    <property type="molecule type" value="Genomic_DNA"/>
</dbReference>
<sequence>MYVFKGSAAMACGPRPEIDSAIRFAVTGTRGGPSHQEAASPRSREDNDPELISRSFPLIDLISPASEQVDR</sequence>
<keyword evidence="3" id="KW-1185">Reference proteome</keyword>
<accession>A0AAV2N8S7</accession>
<reference evidence="2" key="1">
    <citation type="submission" date="2024-04" db="EMBL/GenBank/DDBJ databases">
        <authorList>
            <consortium name="Molecular Ecology Group"/>
        </authorList>
    </citation>
    <scope>NUCLEOTIDE SEQUENCE</scope>
</reference>
<organism evidence="2 3">
    <name type="scientific">Lasius platythorax</name>
    <dbReference type="NCBI Taxonomy" id="488582"/>
    <lineage>
        <taxon>Eukaryota</taxon>
        <taxon>Metazoa</taxon>
        <taxon>Ecdysozoa</taxon>
        <taxon>Arthropoda</taxon>
        <taxon>Hexapoda</taxon>
        <taxon>Insecta</taxon>
        <taxon>Pterygota</taxon>
        <taxon>Neoptera</taxon>
        <taxon>Endopterygota</taxon>
        <taxon>Hymenoptera</taxon>
        <taxon>Apocrita</taxon>
        <taxon>Aculeata</taxon>
        <taxon>Formicoidea</taxon>
        <taxon>Formicidae</taxon>
        <taxon>Formicinae</taxon>
        <taxon>Lasius</taxon>
        <taxon>Lasius</taxon>
    </lineage>
</organism>
<dbReference type="Proteomes" id="UP001497644">
    <property type="component" value="Chromosome 11"/>
</dbReference>
<evidence type="ECO:0000313" key="3">
    <source>
        <dbReference type="Proteomes" id="UP001497644"/>
    </source>
</evidence>
<gene>
    <name evidence="2" type="ORF">LPLAT_LOCUS2416</name>
</gene>